<dbReference type="Pfam" id="PF08327">
    <property type="entry name" value="AHSA1"/>
    <property type="match status" value="1"/>
</dbReference>
<dbReference type="InterPro" id="IPR023393">
    <property type="entry name" value="START-like_dom_sf"/>
</dbReference>
<reference evidence="4" key="1">
    <citation type="journal article" date="2019" name="Int. J. Syst. Evol. Microbiol.">
        <title>The Global Catalogue of Microorganisms (GCM) 10K type strain sequencing project: providing services to taxonomists for standard genome sequencing and annotation.</title>
        <authorList>
            <consortium name="The Broad Institute Genomics Platform"/>
            <consortium name="The Broad Institute Genome Sequencing Center for Infectious Disease"/>
            <person name="Wu L."/>
            <person name="Ma J."/>
        </authorList>
    </citation>
    <scope>NUCLEOTIDE SEQUENCE [LARGE SCALE GENOMIC DNA]</scope>
    <source>
        <strain evidence="4">CGMCC 1.12477</strain>
    </source>
</reference>
<dbReference type="RefSeq" id="WP_343919778.1">
    <property type="nucleotide sequence ID" value="NZ_BAAAJT010000002.1"/>
</dbReference>
<evidence type="ECO:0000313" key="3">
    <source>
        <dbReference type="EMBL" id="MFD1948078.1"/>
    </source>
</evidence>
<sequence length="202" mass="21895">MSERALTSLDHHGKPARGLVIERHYAAPVGEVWQVLTVPERLPRWFLPVEGDLQVGGRYQLVGNAGGVVERCEPPRSFAVTWEYGEQVSWVEVDLRETDGGTTLVLRHIAHPDDHWDTYGPGAVGIGWDLALRGLALHLGSGEAVDPAAFEAWSTGEEGKDFVRASSEGWVAADVADGADPDDARARGARTTAFYLGEEQPG</sequence>
<protein>
    <submittedName>
        <fullName evidence="3">SRPBCC family protein</fullName>
    </submittedName>
</protein>
<gene>
    <name evidence="3" type="ORF">ACFSDE_14855</name>
</gene>
<comment type="similarity">
    <text evidence="1">Belongs to the AHA1 family.</text>
</comment>
<evidence type="ECO:0000313" key="4">
    <source>
        <dbReference type="Proteomes" id="UP001597351"/>
    </source>
</evidence>
<organism evidence="3 4">
    <name type="scientific">Nocardioides aestuarii</name>
    <dbReference type="NCBI Taxonomy" id="252231"/>
    <lineage>
        <taxon>Bacteria</taxon>
        <taxon>Bacillati</taxon>
        <taxon>Actinomycetota</taxon>
        <taxon>Actinomycetes</taxon>
        <taxon>Propionibacteriales</taxon>
        <taxon>Nocardioidaceae</taxon>
        <taxon>Nocardioides</taxon>
    </lineage>
</organism>
<dbReference type="CDD" id="cd08899">
    <property type="entry name" value="SRPBCC_CalC_Aha1-like_6"/>
    <property type="match status" value="1"/>
</dbReference>
<feature type="domain" description="Activator of Hsp90 ATPase homologue 1/2-like C-terminal" evidence="2">
    <location>
        <begin position="27"/>
        <end position="138"/>
    </location>
</feature>
<dbReference type="EMBL" id="JBHUGD010000003">
    <property type="protein sequence ID" value="MFD1948078.1"/>
    <property type="molecule type" value="Genomic_DNA"/>
</dbReference>
<dbReference type="Gene3D" id="3.30.530.20">
    <property type="match status" value="1"/>
</dbReference>
<evidence type="ECO:0000259" key="2">
    <source>
        <dbReference type="Pfam" id="PF08327"/>
    </source>
</evidence>
<name>A0ABW4TQ39_9ACTN</name>
<comment type="caution">
    <text evidence="3">The sequence shown here is derived from an EMBL/GenBank/DDBJ whole genome shotgun (WGS) entry which is preliminary data.</text>
</comment>
<keyword evidence="4" id="KW-1185">Reference proteome</keyword>
<accession>A0ABW4TQ39</accession>
<dbReference type="InterPro" id="IPR013538">
    <property type="entry name" value="ASHA1/2-like_C"/>
</dbReference>
<evidence type="ECO:0000256" key="1">
    <source>
        <dbReference type="ARBA" id="ARBA00006817"/>
    </source>
</evidence>
<dbReference type="SUPFAM" id="SSF55961">
    <property type="entry name" value="Bet v1-like"/>
    <property type="match status" value="1"/>
</dbReference>
<proteinExistence type="inferred from homology"/>
<dbReference type="Proteomes" id="UP001597351">
    <property type="component" value="Unassembled WGS sequence"/>
</dbReference>